<evidence type="ECO:0000256" key="4">
    <source>
        <dbReference type="ARBA" id="ARBA00023163"/>
    </source>
</evidence>
<protein>
    <submittedName>
        <fullName evidence="6">DeoR/GlpR family transcriptional regulator</fullName>
    </submittedName>
</protein>
<keyword evidence="3" id="KW-0238">DNA-binding</keyword>
<dbReference type="InterPro" id="IPR050313">
    <property type="entry name" value="Carb_Metab_HTH_regulators"/>
</dbReference>
<dbReference type="InterPro" id="IPR001034">
    <property type="entry name" value="DeoR_HTH"/>
</dbReference>
<dbReference type="SMART" id="SM00420">
    <property type="entry name" value="HTH_DEOR"/>
    <property type="match status" value="1"/>
</dbReference>
<dbReference type="Proteomes" id="UP000244908">
    <property type="component" value="Chromosome"/>
</dbReference>
<evidence type="ECO:0000256" key="2">
    <source>
        <dbReference type="ARBA" id="ARBA00023015"/>
    </source>
</evidence>
<dbReference type="PRINTS" id="PR00037">
    <property type="entry name" value="HTHLACR"/>
</dbReference>
<evidence type="ECO:0000259" key="5">
    <source>
        <dbReference type="PROSITE" id="PS51000"/>
    </source>
</evidence>
<dbReference type="OrthoDB" id="9814815at2"/>
<evidence type="ECO:0000313" key="7">
    <source>
        <dbReference type="Proteomes" id="UP000244908"/>
    </source>
</evidence>
<evidence type="ECO:0000313" key="6">
    <source>
        <dbReference type="EMBL" id="AWH88590.1"/>
    </source>
</evidence>
<keyword evidence="7" id="KW-1185">Reference proteome</keyword>
<keyword evidence="4" id="KW-0804">Transcription</keyword>
<dbReference type="AlphaFoldDB" id="A0A2Y9TYH8"/>
<dbReference type="NCBIfam" id="NF008154">
    <property type="entry name" value="PRK10906.1"/>
    <property type="match status" value="1"/>
</dbReference>
<dbReference type="PROSITE" id="PS51000">
    <property type="entry name" value="HTH_DEOR_2"/>
    <property type="match status" value="1"/>
</dbReference>
<dbReference type="InterPro" id="IPR036390">
    <property type="entry name" value="WH_DNA-bd_sf"/>
</dbReference>
<sequence length="253" mass="28223">MKQIQRHESIIDLVRKHGYVSTEELVEHFGVSPQTIRRDLNELADQNKIQRHHGGAALPSSSAVNAAYHDRKVMRLEEKARIAERVASYIPDGATLFIDIGTTPEAVAHALLNHKNLRVVTNNLNVATLLTSKPDFRLILAGGEVRSRDGGIIGEATLDFISQFRLDYGILGISGIDMDGSLLEFDYHEVRTKRAIIENSRSVMLVTDHSKFGRNAMVNLGNMGLIDYLFTDEEPPASVMSIIKQYDVKLELC</sequence>
<dbReference type="GO" id="GO:0003700">
    <property type="term" value="F:DNA-binding transcription factor activity"/>
    <property type="evidence" value="ECO:0007669"/>
    <property type="project" value="InterPro"/>
</dbReference>
<gene>
    <name evidence="6" type="ORF">HYN51_08475</name>
</gene>
<dbReference type="Pfam" id="PF08220">
    <property type="entry name" value="HTH_DeoR"/>
    <property type="match status" value="1"/>
</dbReference>
<dbReference type="FunFam" id="3.30.750.70:FF:000001">
    <property type="entry name" value="DeoR/GlpR family transcriptional regulator"/>
    <property type="match status" value="1"/>
</dbReference>
<name>A0A2Y9TYH8_9GAMM</name>
<dbReference type="GO" id="GO:0045892">
    <property type="term" value="P:negative regulation of DNA-templated transcription"/>
    <property type="evidence" value="ECO:0007669"/>
    <property type="project" value="UniProtKB-ARBA"/>
</dbReference>
<dbReference type="Gene3D" id="1.10.10.10">
    <property type="entry name" value="Winged helix-like DNA-binding domain superfamily/Winged helix DNA-binding domain"/>
    <property type="match status" value="1"/>
</dbReference>
<feature type="domain" description="HTH deoR-type" evidence="5">
    <location>
        <begin position="3"/>
        <end position="58"/>
    </location>
</feature>
<dbReference type="Pfam" id="PF00455">
    <property type="entry name" value="DeoRC"/>
    <property type="match status" value="1"/>
</dbReference>
<keyword evidence="1" id="KW-0678">Repressor</keyword>
<dbReference type="InterPro" id="IPR014036">
    <property type="entry name" value="DeoR-like_C"/>
</dbReference>
<keyword evidence="2" id="KW-0805">Transcription regulation</keyword>
<dbReference type="SUPFAM" id="SSF100950">
    <property type="entry name" value="NagB/RpiA/CoA transferase-like"/>
    <property type="match status" value="1"/>
</dbReference>
<dbReference type="EMBL" id="CP029185">
    <property type="protein sequence ID" value="AWH88590.1"/>
    <property type="molecule type" value="Genomic_DNA"/>
</dbReference>
<evidence type="ECO:0000256" key="1">
    <source>
        <dbReference type="ARBA" id="ARBA00022491"/>
    </source>
</evidence>
<organism evidence="6 7">
    <name type="scientific">Limnobaculum parvum</name>
    <dbReference type="NCBI Taxonomy" id="2172103"/>
    <lineage>
        <taxon>Bacteria</taxon>
        <taxon>Pseudomonadati</taxon>
        <taxon>Pseudomonadota</taxon>
        <taxon>Gammaproteobacteria</taxon>
        <taxon>Enterobacterales</taxon>
        <taxon>Budviciaceae</taxon>
        <taxon>Limnobaculum</taxon>
    </lineage>
</organism>
<dbReference type="FunFam" id="1.10.10.10:FF:000081">
    <property type="entry name" value="DeoR/GlpR family transcriptional regulator"/>
    <property type="match status" value="1"/>
</dbReference>
<dbReference type="SUPFAM" id="SSF46785">
    <property type="entry name" value="Winged helix' DNA-binding domain"/>
    <property type="match status" value="1"/>
</dbReference>
<dbReference type="KEGG" id="lpv:HYN51_08475"/>
<dbReference type="InterPro" id="IPR036388">
    <property type="entry name" value="WH-like_DNA-bd_sf"/>
</dbReference>
<dbReference type="PANTHER" id="PTHR30363">
    <property type="entry name" value="HTH-TYPE TRANSCRIPTIONAL REGULATOR SRLR-RELATED"/>
    <property type="match status" value="1"/>
</dbReference>
<dbReference type="InterPro" id="IPR018356">
    <property type="entry name" value="Tscrpt_reg_HTH_DeoR_CS"/>
</dbReference>
<dbReference type="SMART" id="SM01134">
    <property type="entry name" value="DeoRC"/>
    <property type="match status" value="1"/>
</dbReference>
<reference evidence="6 7" key="1">
    <citation type="journal article" date="2019" name="Int. J. Syst. Evol. Microbiol.">
        <title>Limnobaculum parvum gen. nov., sp. nov., isolated from a freshwater lake.</title>
        <authorList>
            <person name="Baek C."/>
            <person name="Shin S.K."/>
            <person name="Yi H."/>
        </authorList>
    </citation>
    <scope>NUCLEOTIDE SEQUENCE [LARGE SCALE GENOMIC DNA]</scope>
    <source>
        <strain evidence="6 7">HYN0051</strain>
    </source>
</reference>
<proteinExistence type="predicted"/>
<dbReference type="Gene3D" id="3.30.750.70">
    <property type="entry name" value="4-hydroxybutyrate coenzyme like domains"/>
    <property type="match status" value="1"/>
</dbReference>
<evidence type="ECO:0000256" key="3">
    <source>
        <dbReference type="ARBA" id="ARBA00023125"/>
    </source>
</evidence>
<dbReference type="PANTHER" id="PTHR30363:SF4">
    <property type="entry name" value="GLYCEROL-3-PHOSPHATE REGULON REPRESSOR"/>
    <property type="match status" value="1"/>
</dbReference>
<dbReference type="GO" id="GO:0003677">
    <property type="term" value="F:DNA binding"/>
    <property type="evidence" value="ECO:0007669"/>
    <property type="project" value="UniProtKB-KW"/>
</dbReference>
<accession>A0A2Y9TYH8</accession>
<dbReference type="PROSITE" id="PS00894">
    <property type="entry name" value="HTH_DEOR_1"/>
    <property type="match status" value="1"/>
</dbReference>
<dbReference type="RefSeq" id="WP_108900648.1">
    <property type="nucleotide sequence ID" value="NZ_CP029185.2"/>
</dbReference>
<dbReference type="InterPro" id="IPR037171">
    <property type="entry name" value="NagB/RpiA_transferase-like"/>
</dbReference>